<dbReference type="GO" id="GO:0016740">
    <property type="term" value="F:transferase activity"/>
    <property type="evidence" value="ECO:0007669"/>
    <property type="project" value="UniProtKB-KW"/>
</dbReference>
<evidence type="ECO:0000313" key="3">
    <source>
        <dbReference type="Proteomes" id="UP000541185"/>
    </source>
</evidence>
<protein>
    <submittedName>
        <fullName evidence="2">NTP transferase domain-containing protein</fullName>
    </submittedName>
</protein>
<organism evidence="2 3">
    <name type="scientific">Ramlibacter agri</name>
    <dbReference type="NCBI Taxonomy" id="2728837"/>
    <lineage>
        <taxon>Bacteria</taxon>
        <taxon>Pseudomonadati</taxon>
        <taxon>Pseudomonadota</taxon>
        <taxon>Betaproteobacteria</taxon>
        <taxon>Burkholderiales</taxon>
        <taxon>Comamonadaceae</taxon>
        <taxon>Ramlibacter</taxon>
    </lineage>
</organism>
<comment type="caution">
    <text evidence="2">The sequence shown here is derived from an EMBL/GenBank/DDBJ whole genome shotgun (WGS) entry which is preliminary data.</text>
</comment>
<dbReference type="EMBL" id="JABBFX010000001">
    <property type="protein sequence ID" value="NML42705.1"/>
    <property type="molecule type" value="Genomic_DNA"/>
</dbReference>
<keyword evidence="3" id="KW-1185">Reference proteome</keyword>
<dbReference type="InterPro" id="IPR029044">
    <property type="entry name" value="Nucleotide-diphossugar_trans"/>
</dbReference>
<dbReference type="Pfam" id="PF00483">
    <property type="entry name" value="NTP_transferase"/>
    <property type="match status" value="1"/>
</dbReference>
<sequence length="250" mass="26291">MHADAPELAVILVGGLGTRIRHLLQGRPKPLAPVAGKPFLEWVIRYLQGQGVRRIVLAAGYAGDQVQAFAESLDLPGVELRTVIEPEPRGTAGGFLHAWRQERPAPANALVLNGDSLALVPLAPLFAASRDPGCAGAILAVQVDDAGRYGTLDVATDSSLWAFAEKRGESVPGLVNAGVYLLPHATVTGLPVTSASLSFETEVFPGLVASGQRVRVASSRGAFLDIGTEASLAQADAFIRDNPSWFQPKS</sequence>
<dbReference type="Gene3D" id="3.90.550.10">
    <property type="entry name" value="Spore Coat Polysaccharide Biosynthesis Protein SpsA, Chain A"/>
    <property type="match status" value="1"/>
</dbReference>
<dbReference type="PANTHER" id="PTHR22572">
    <property type="entry name" value="SUGAR-1-PHOSPHATE GUANYL TRANSFERASE"/>
    <property type="match status" value="1"/>
</dbReference>
<name>A0A848GVR5_9BURK</name>
<dbReference type="InterPro" id="IPR005835">
    <property type="entry name" value="NTP_transferase_dom"/>
</dbReference>
<evidence type="ECO:0000259" key="1">
    <source>
        <dbReference type="Pfam" id="PF00483"/>
    </source>
</evidence>
<keyword evidence="2" id="KW-0808">Transferase</keyword>
<proteinExistence type="predicted"/>
<dbReference type="SUPFAM" id="SSF53448">
    <property type="entry name" value="Nucleotide-diphospho-sugar transferases"/>
    <property type="match status" value="1"/>
</dbReference>
<dbReference type="RefSeq" id="WP_169416964.1">
    <property type="nucleotide sequence ID" value="NZ_JABBFX010000001.1"/>
</dbReference>
<dbReference type="InterPro" id="IPR050486">
    <property type="entry name" value="Mannose-1P_guanyltransferase"/>
</dbReference>
<dbReference type="Proteomes" id="UP000541185">
    <property type="component" value="Unassembled WGS sequence"/>
</dbReference>
<dbReference type="AlphaFoldDB" id="A0A848GVR5"/>
<reference evidence="2 3" key="1">
    <citation type="submission" date="2020-04" db="EMBL/GenBank/DDBJ databases">
        <title>Ramlibacter sp. G-1-2-2 isolated from soil.</title>
        <authorList>
            <person name="Dahal R.H."/>
        </authorList>
    </citation>
    <scope>NUCLEOTIDE SEQUENCE [LARGE SCALE GENOMIC DNA]</scope>
    <source>
        <strain evidence="2 3">G-1-2-2</strain>
    </source>
</reference>
<evidence type="ECO:0000313" key="2">
    <source>
        <dbReference type="EMBL" id="NML42705.1"/>
    </source>
</evidence>
<accession>A0A848GVR5</accession>
<feature type="domain" description="Nucleotidyl transferase" evidence="1">
    <location>
        <begin position="9"/>
        <end position="241"/>
    </location>
</feature>
<gene>
    <name evidence="2" type="ORF">HHL11_03010</name>
</gene>